<proteinExistence type="predicted"/>
<reference evidence="1" key="1">
    <citation type="journal article" date="2021" name="Microb. Physiol.">
        <title>Proteogenomic Insights into the Physiology of Marine, Sulfate-Reducing, Filamentous Desulfonema limicola and Desulfonema magnum.</title>
        <authorList>
            <person name="Schnaars V."/>
            <person name="Wohlbrand L."/>
            <person name="Scheve S."/>
            <person name="Hinrichs C."/>
            <person name="Reinhardt R."/>
            <person name="Rabus R."/>
        </authorList>
    </citation>
    <scope>NUCLEOTIDE SEQUENCE</scope>
    <source>
        <strain evidence="1">4be13</strain>
    </source>
</reference>
<protein>
    <submittedName>
        <fullName evidence="1">Uncharacterized protein</fullName>
    </submittedName>
</protein>
<organism evidence="1 2">
    <name type="scientific">Desulfonema magnum</name>
    <dbReference type="NCBI Taxonomy" id="45655"/>
    <lineage>
        <taxon>Bacteria</taxon>
        <taxon>Pseudomonadati</taxon>
        <taxon>Thermodesulfobacteriota</taxon>
        <taxon>Desulfobacteria</taxon>
        <taxon>Desulfobacterales</taxon>
        <taxon>Desulfococcaceae</taxon>
        <taxon>Desulfonema</taxon>
    </lineage>
</organism>
<gene>
    <name evidence="1" type="ORF">dnm_071710</name>
</gene>
<dbReference type="EMBL" id="CP061800">
    <property type="protein sequence ID" value="QTA91106.1"/>
    <property type="molecule type" value="Genomic_DNA"/>
</dbReference>
<dbReference type="AlphaFoldDB" id="A0A975GRI9"/>
<name>A0A975GRI9_9BACT</name>
<keyword evidence="2" id="KW-1185">Reference proteome</keyword>
<dbReference type="Proteomes" id="UP000663722">
    <property type="component" value="Chromosome"/>
</dbReference>
<evidence type="ECO:0000313" key="1">
    <source>
        <dbReference type="EMBL" id="QTA91106.1"/>
    </source>
</evidence>
<sequence length="37" mass="4226">MDWKTNLSRSNATSLISLSHYLVPKLCVGMQNRRFAS</sequence>
<evidence type="ECO:0000313" key="2">
    <source>
        <dbReference type="Proteomes" id="UP000663722"/>
    </source>
</evidence>
<accession>A0A975GRI9</accession>
<dbReference type="KEGG" id="dmm:dnm_071710"/>